<reference evidence="1" key="1">
    <citation type="journal article" date="2007" name="Science">
        <title>Draft genome of the filarial nematode parasite Brugia malayi.</title>
        <authorList>
            <person name="Ghedin E."/>
            <person name="Wang S."/>
            <person name="Spiro D."/>
            <person name="Caler E."/>
            <person name="Zhao Q."/>
            <person name="Crabtree J."/>
            <person name="Allen J.E."/>
            <person name="Delcher A.L."/>
            <person name="Guiliano D.B."/>
            <person name="Miranda-Saavedra D."/>
            <person name="Angiuoli S.V."/>
            <person name="Creasy T."/>
            <person name="Amedeo P."/>
            <person name="Haas B."/>
            <person name="El-Sayed N.M."/>
            <person name="Wortman J.R."/>
            <person name="Feldblyum T."/>
            <person name="Tallon L."/>
            <person name="Schatz M."/>
            <person name="Shumway M."/>
            <person name="Koo H."/>
            <person name="Salzberg S.L."/>
            <person name="Schobel S."/>
            <person name="Pertea M."/>
            <person name="Pop M."/>
            <person name="White O."/>
            <person name="Barton G.J."/>
            <person name="Carlow C.K."/>
            <person name="Crawford M.J."/>
            <person name="Daub J."/>
            <person name="Dimmic M.W."/>
            <person name="Estes C.F."/>
            <person name="Foster J.M."/>
            <person name="Ganatra M."/>
            <person name="Gregory W.F."/>
            <person name="Johnson N.M."/>
            <person name="Jin J."/>
            <person name="Komuniecki R."/>
            <person name="Korf I."/>
            <person name="Kumar S."/>
            <person name="Laney S."/>
            <person name="Li B.W."/>
            <person name="Li W."/>
            <person name="Lindblom T.H."/>
            <person name="Lustigman S."/>
            <person name="Ma D."/>
            <person name="Maina C.V."/>
            <person name="Martin D.M."/>
            <person name="McCarter J.P."/>
            <person name="McReynolds L."/>
            <person name="Mitreva M."/>
            <person name="Nutman T.B."/>
            <person name="Parkinson J."/>
            <person name="Peregrin-Alvarez J.M."/>
            <person name="Poole C."/>
            <person name="Ren Q."/>
            <person name="Saunders L."/>
            <person name="Sluder A.E."/>
            <person name="Smith K."/>
            <person name="Stanke M."/>
            <person name="Unnasch T.R."/>
            <person name="Ware J."/>
            <person name="Wei A.D."/>
            <person name="Weil G."/>
            <person name="Williams D.J."/>
            <person name="Zhang Y."/>
            <person name="Williams S.A."/>
            <person name="Fraser-Liggett C."/>
            <person name="Slatko B."/>
            <person name="Blaxter M.L."/>
            <person name="Scott A.L."/>
        </authorList>
    </citation>
    <scope>NUCLEOTIDE SEQUENCE</scope>
    <source>
        <strain evidence="1">FR3</strain>
    </source>
</reference>
<evidence type="ECO:0000313" key="1">
    <source>
        <dbReference type="EMBL" id="CDP90771.1"/>
    </source>
</evidence>
<name>A0A1I9FZL2_BRUMA</name>
<organism evidence="1">
    <name type="scientific">Brugia malayi</name>
    <name type="common">Filarial nematode worm</name>
    <dbReference type="NCBI Taxonomy" id="6279"/>
    <lineage>
        <taxon>Eukaryota</taxon>
        <taxon>Metazoa</taxon>
        <taxon>Ecdysozoa</taxon>
        <taxon>Nematoda</taxon>
        <taxon>Chromadorea</taxon>
        <taxon>Rhabditida</taxon>
        <taxon>Spirurina</taxon>
        <taxon>Spiruromorpha</taxon>
        <taxon>Filarioidea</taxon>
        <taxon>Onchocercidae</taxon>
        <taxon>Brugia</taxon>
    </lineage>
</organism>
<dbReference type="AlphaFoldDB" id="A0A1I9FZL2"/>
<accession>A0A1I9FZL2</accession>
<reference evidence="1" key="2">
    <citation type="submission" date="2012-12" db="EMBL/GenBank/DDBJ databases">
        <authorList>
            <consortium name="WormBase Consortium"/>
            <person name="Ghedin E."/>
            <person name="Paulini M."/>
        </authorList>
    </citation>
    <scope>NUCLEOTIDE SEQUENCE</scope>
    <source>
        <strain evidence="1">FR3</strain>
    </source>
</reference>
<sequence length="63" mass="7618">MVPYVITPSRRRFHFRLYDYGPDRTYNRRQNSNPFCSSVASRSMVYLQMILDSDNYHFISYAI</sequence>
<dbReference type="EMBL" id="LN854707">
    <property type="protein sequence ID" value="CDP90771.1"/>
    <property type="molecule type" value="Genomic_DNA"/>
</dbReference>
<protein>
    <submittedName>
        <fullName evidence="1">Bm13013</fullName>
    </submittedName>
</protein>
<gene>
    <name evidence="1" type="primary">Bm13013</name>
    <name evidence="1" type="ORF">BM_Bm13013</name>
</gene>
<proteinExistence type="predicted"/>